<dbReference type="Proteomes" id="UP001597326">
    <property type="component" value="Unassembled WGS sequence"/>
</dbReference>
<dbReference type="Gene3D" id="3.90.1140.10">
    <property type="entry name" value="Cyclic phosphodiesterase"/>
    <property type="match status" value="1"/>
</dbReference>
<evidence type="ECO:0000313" key="2">
    <source>
        <dbReference type="Proteomes" id="UP001597326"/>
    </source>
</evidence>
<comment type="caution">
    <text evidence="1">The sequence shown here is derived from an EMBL/GenBank/DDBJ whole genome shotgun (WGS) entry which is preliminary data.</text>
</comment>
<dbReference type="RefSeq" id="WP_343873540.1">
    <property type="nucleotide sequence ID" value="NZ_BAAAIX010000016.1"/>
</dbReference>
<organism evidence="1 2">
    <name type="scientific">Luteococcus peritonei</name>
    <dbReference type="NCBI Taxonomy" id="88874"/>
    <lineage>
        <taxon>Bacteria</taxon>
        <taxon>Bacillati</taxon>
        <taxon>Actinomycetota</taxon>
        <taxon>Actinomycetes</taxon>
        <taxon>Propionibacteriales</taxon>
        <taxon>Propionibacteriaceae</taxon>
        <taxon>Luteococcus</taxon>
    </lineage>
</organism>
<dbReference type="InterPro" id="IPR009097">
    <property type="entry name" value="Cyclic_Pdiesterase"/>
</dbReference>
<evidence type="ECO:0000313" key="1">
    <source>
        <dbReference type="EMBL" id="MFD1889901.1"/>
    </source>
</evidence>
<keyword evidence="1" id="KW-0436">Ligase</keyword>
<accession>A0ABW4RUA1</accession>
<dbReference type="SUPFAM" id="SSF55144">
    <property type="entry name" value="LigT-like"/>
    <property type="match status" value="1"/>
</dbReference>
<sequence length="174" mass="19223">MPGWRGHGVLQLPVPPLEDFVRGGTSHYDPSFLGQPGPAGESFVHAHLTLLGPFDVLPASERVRRALQGHGPVRFWLRRLDTFPNGIIHAVPEPDDGARGLTAVLRREFPEVLPYRGEFPVRPHVTLDAVGPGIDEDWVRTATSRVLPVLVVADRVDLVWYESGGTRLVETFSL</sequence>
<dbReference type="Pfam" id="PF13563">
    <property type="entry name" value="2_5_RNA_ligase2"/>
    <property type="match status" value="1"/>
</dbReference>
<dbReference type="GO" id="GO:0016874">
    <property type="term" value="F:ligase activity"/>
    <property type="evidence" value="ECO:0007669"/>
    <property type="project" value="UniProtKB-KW"/>
</dbReference>
<reference evidence="2" key="1">
    <citation type="journal article" date="2019" name="Int. J. Syst. Evol. Microbiol.">
        <title>The Global Catalogue of Microorganisms (GCM) 10K type strain sequencing project: providing services to taxonomists for standard genome sequencing and annotation.</title>
        <authorList>
            <consortium name="The Broad Institute Genomics Platform"/>
            <consortium name="The Broad Institute Genome Sequencing Center for Infectious Disease"/>
            <person name="Wu L."/>
            <person name="Ma J."/>
        </authorList>
    </citation>
    <scope>NUCLEOTIDE SEQUENCE [LARGE SCALE GENOMIC DNA]</scope>
    <source>
        <strain evidence="2">CAIM 431</strain>
    </source>
</reference>
<proteinExistence type="predicted"/>
<name>A0ABW4RUA1_9ACTN</name>
<protein>
    <submittedName>
        <fullName evidence="1">2'-5' RNA ligase family protein</fullName>
    </submittedName>
</protein>
<keyword evidence="2" id="KW-1185">Reference proteome</keyword>
<dbReference type="EMBL" id="JBHUFZ010000015">
    <property type="protein sequence ID" value="MFD1889901.1"/>
    <property type="molecule type" value="Genomic_DNA"/>
</dbReference>
<gene>
    <name evidence="1" type="ORF">ACFSCS_06815</name>
</gene>